<keyword evidence="3" id="KW-1185">Reference proteome</keyword>
<evidence type="ECO:0000256" key="1">
    <source>
        <dbReference type="SAM" id="SignalP"/>
    </source>
</evidence>
<gene>
    <name evidence="2" type="ORF">EJ995_03115</name>
</gene>
<proteinExistence type="predicted"/>
<dbReference type="EMBL" id="CP034549">
    <property type="protein sequence ID" value="AZQ43273.1"/>
    <property type="molecule type" value="Genomic_DNA"/>
</dbReference>
<dbReference type="PROSITE" id="PS51257">
    <property type="entry name" value="PROKAR_LIPOPROTEIN"/>
    <property type="match status" value="1"/>
</dbReference>
<evidence type="ECO:0000313" key="2">
    <source>
        <dbReference type="EMBL" id="AZQ43273.1"/>
    </source>
</evidence>
<dbReference type="RefSeq" id="WP_126445519.1">
    <property type="nucleotide sequence ID" value="NZ_CP034549.1"/>
</dbReference>
<dbReference type="AlphaFoldDB" id="A0A3S9MVX7"/>
<name>A0A3S9MVX7_9FLAO</name>
<evidence type="ECO:0000313" key="3">
    <source>
        <dbReference type="Proteomes" id="UP000279600"/>
    </source>
</evidence>
<keyword evidence="1" id="KW-0732">Signal</keyword>
<reference evidence="2 3" key="1">
    <citation type="submission" date="2018-12" db="EMBL/GenBank/DDBJ databases">
        <title>Complete genome of Nonlabens sp. MJ115.</title>
        <authorList>
            <person name="Choi H.S."/>
            <person name="Jung J."/>
        </authorList>
    </citation>
    <scope>NUCLEOTIDE SEQUENCE [LARGE SCALE GENOMIC DNA]</scope>
    <source>
        <strain evidence="2 3">MJ115</strain>
    </source>
</reference>
<feature type="chain" id="PRO_5019383182" evidence="1">
    <location>
        <begin position="22"/>
        <end position="176"/>
    </location>
</feature>
<dbReference type="Proteomes" id="UP000279600">
    <property type="component" value="Chromosome"/>
</dbReference>
<feature type="signal peptide" evidence="1">
    <location>
        <begin position="1"/>
        <end position="21"/>
    </location>
</feature>
<sequence>MKKFNLILLLALFSISLSCTSDDDNDDDNNIGENFFTLGDDDYALTQGFIEDYGDNGNDSYDFDITLLGDGFEVDFDSEEIRGKGDAIYLDLNSDDMEDLSDGTYVFAQDRDSFTLVDAAVIIDYDIQEETGTQLAVIGGEVILSKSGNDYDITFDLDTQDRRTVTGSYRGSLSRL</sequence>
<dbReference type="OrthoDB" id="1452263at2"/>
<protein>
    <submittedName>
        <fullName evidence="2">Uncharacterized protein</fullName>
    </submittedName>
</protein>
<dbReference type="KEGG" id="noj:EJ995_03115"/>
<accession>A0A3S9MVX7</accession>
<organism evidence="2 3">
    <name type="scientific">Nonlabens ponticola</name>
    <dbReference type="NCBI Taxonomy" id="2496866"/>
    <lineage>
        <taxon>Bacteria</taxon>
        <taxon>Pseudomonadati</taxon>
        <taxon>Bacteroidota</taxon>
        <taxon>Flavobacteriia</taxon>
        <taxon>Flavobacteriales</taxon>
        <taxon>Flavobacteriaceae</taxon>
        <taxon>Nonlabens</taxon>
    </lineage>
</organism>